<dbReference type="OrthoDB" id="1856718at2759"/>
<feature type="region of interest" description="Disordered" evidence="1">
    <location>
        <begin position="1"/>
        <end position="55"/>
    </location>
</feature>
<name>A0A1B7MWU4_9AGAM</name>
<dbReference type="InParanoid" id="A0A1B7MWU4"/>
<proteinExistence type="predicted"/>
<accession>A0A1B7MWU4</accession>
<gene>
    <name evidence="2" type="ORF">K503DRAFT_783928</name>
</gene>
<protein>
    <submittedName>
        <fullName evidence="2">Uncharacterized protein</fullName>
    </submittedName>
</protein>
<evidence type="ECO:0000256" key="1">
    <source>
        <dbReference type="SAM" id="MobiDB-lite"/>
    </source>
</evidence>
<dbReference type="Proteomes" id="UP000092154">
    <property type="component" value="Unassembled WGS sequence"/>
</dbReference>
<keyword evidence="3" id="KW-1185">Reference proteome</keyword>
<dbReference type="STRING" id="1314800.A0A1B7MWU4"/>
<organism evidence="2 3">
    <name type="scientific">Rhizopogon vinicolor AM-OR11-026</name>
    <dbReference type="NCBI Taxonomy" id="1314800"/>
    <lineage>
        <taxon>Eukaryota</taxon>
        <taxon>Fungi</taxon>
        <taxon>Dikarya</taxon>
        <taxon>Basidiomycota</taxon>
        <taxon>Agaricomycotina</taxon>
        <taxon>Agaricomycetes</taxon>
        <taxon>Agaricomycetidae</taxon>
        <taxon>Boletales</taxon>
        <taxon>Suillineae</taxon>
        <taxon>Rhizopogonaceae</taxon>
        <taxon>Rhizopogon</taxon>
    </lineage>
</organism>
<dbReference type="EMBL" id="KV448377">
    <property type="protein sequence ID" value="OAX37031.1"/>
    <property type="molecule type" value="Genomic_DNA"/>
</dbReference>
<reference evidence="2 3" key="1">
    <citation type="submission" date="2016-06" db="EMBL/GenBank/DDBJ databases">
        <title>Comparative genomics of the ectomycorrhizal sister species Rhizopogon vinicolor and Rhizopogon vesiculosus (Basidiomycota: Boletales) reveals a divergence of the mating type B locus.</title>
        <authorList>
            <consortium name="DOE Joint Genome Institute"/>
            <person name="Mujic A.B."/>
            <person name="Kuo A."/>
            <person name="Tritt A."/>
            <person name="Lipzen A."/>
            <person name="Chen C."/>
            <person name="Johnson J."/>
            <person name="Sharma A."/>
            <person name="Barry K."/>
            <person name="Grigoriev I.V."/>
            <person name="Spatafora J.W."/>
        </authorList>
    </citation>
    <scope>NUCLEOTIDE SEQUENCE [LARGE SCALE GENOMIC DNA]</scope>
    <source>
        <strain evidence="2 3">AM-OR11-026</strain>
    </source>
</reference>
<sequence length="432" mass="48251">MARGNRRTGHWEPKDGGQHGTTNQGQRESRIEGYHKGAPRTTEERPKKKVQRDVEASIEAISATNGDHEQGNLDQNPSAPRELLILYATETQLVQLERLPIALPGMSKGPVSISCAEHKCISTGPLQEALFSEHLVIFIVSTTGWGAELGAMTSLWNMLLSFVGLQRSYREGCRVWEAMKFGLGEKETNNIVWDGALDHWVEHLLEVLLHLYPSPSPREQDTIPVGRPPTRVSVRDVASNSNPVPLDEDEKYNPGDVDLFTVEHTMMKLSTRETHDLGSAVRVSVSKDAEREIPFALVSERVFPFLGIRARQLCMLDQGQALRQCALSSNSVYLQDTAVAMAILVHQPIFDDPRHHLILWLPFRTQGSAISLRIGSLYGREKLRYRVGCSRDGPEDSKRTYLQDLIQNDAQDIWEMLGPQRGILIISGPLGG</sequence>
<dbReference type="AlphaFoldDB" id="A0A1B7MWU4"/>
<feature type="region of interest" description="Disordered" evidence="1">
    <location>
        <begin position="219"/>
        <end position="250"/>
    </location>
</feature>
<feature type="compositionally biased region" description="Basic and acidic residues" evidence="1">
    <location>
        <begin position="27"/>
        <end position="55"/>
    </location>
</feature>
<evidence type="ECO:0000313" key="3">
    <source>
        <dbReference type="Proteomes" id="UP000092154"/>
    </source>
</evidence>
<evidence type="ECO:0000313" key="2">
    <source>
        <dbReference type="EMBL" id="OAX37031.1"/>
    </source>
</evidence>